<dbReference type="InterPro" id="IPR003594">
    <property type="entry name" value="HATPase_dom"/>
</dbReference>
<keyword evidence="9" id="KW-0067">ATP-binding</keyword>
<feature type="domain" description="HAMP" evidence="15">
    <location>
        <begin position="219"/>
        <end position="271"/>
    </location>
</feature>
<dbReference type="Gene3D" id="3.30.565.10">
    <property type="entry name" value="Histidine kinase-like ATPase, C-terminal domain"/>
    <property type="match status" value="1"/>
</dbReference>
<evidence type="ECO:0000256" key="6">
    <source>
        <dbReference type="ARBA" id="ARBA00022692"/>
    </source>
</evidence>
<dbReference type="GO" id="GO:0000155">
    <property type="term" value="F:phosphorelay sensor kinase activity"/>
    <property type="evidence" value="ECO:0007669"/>
    <property type="project" value="InterPro"/>
</dbReference>
<feature type="domain" description="Histidine kinase" evidence="14">
    <location>
        <begin position="279"/>
        <end position="496"/>
    </location>
</feature>
<dbReference type="EMBL" id="CADILH010000012">
    <property type="protein sequence ID" value="CAB3938273.1"/>
    <property type="molecule type" value="Genomic_DNA"/>
</dbReference>
<dbReference type="PANTHER" id="PTHR45436">
    <property type="entry name" value="SENSOR HISTIDINE KINASE YKOH"/>
    <property type="match status" value="1"/>
</dbReference>
<evidence type="ECO:0000256" key="1">
    <source>
        <dbReference type="ARBA" id="ARBA00000085"/>
    </source>
</evidence>
<evidence type="ECO:0000256" key="11">
    <source>
        <dbReference type="ARBA" id="ARBA00023012"/>
    </source>
</evidence>
<dbReference type="InterPro" id="IPR003661">
    <property type="entry name" value="HisK_dim/P_dom"/>
</dbReference>
<dbReference type="InterPro" id="IPR036097">
    <property type="entry name" value="HisK_dim/P_sf"/>
</dbReference>
<dbReference type="EC" id="2.7.13.3" evidence="3"/>
<comment type="catalytic activity">
    <reaction evidence="1">
        <text>ATP + protein L-histidine = ADP + protein N-phospho-L-histidine.</text>
        <dbReference type="EC" id="2.7.13.3"/>
    </reaction>
</comment>
<dbReference type="InterPro" id="IPR036890">
    <property type="entry name" value="HATPase_C_sf"/>
</dbReference>
<dbReference type="InterPro" id="IPR004358">
    <property type="entry name" value="Sig_transdc_His_kin-like_C"/>
</dbReference>
<evidence type="ECO:0000256" key="12">
    <source>
        <dbReference type="ARBA" id="ARBA00023136"/>
    </source>
</evidence>
<keyword evidence="17" id="KW-1185">Reference proteome</keyword>
<evidence type="ECO:0000256" key="13">
    <source>
        <dbReference type="SAM" id="Phobius"/>
    </source>
</evidence>
<keyword evidence="7" id="KW-0547">Nucleotide-binding</keyword>
<keyword evidence="4" id="KW-0597">Phosphoprotein</keyword>
<dbReference type="Pfam" id="PF00512">
    <property type="entry name" value="HisKA"/>
    <property type="match status" value="1"/>
</dbReference>
<evidence type="ECO:0000256" key="2">
    <source>
        <dbReference type="ARBA" id="ARBA00004141"/>
    </source>
</evidence>
<dbReference type="PRINTS" id="PR00344">
    <property type="entry name" value="BCTRLSENSOR"/>
</dbReference>
<dbReference type="InterPro" id="IPR013727">
    <property type="entry name" value="2CSK_N"/>
</dbReference>
<dbReference type="CDD" id="cd00082">
    <property type="entry name" value="HisKA"/>
    <property type="match status" value="1"/>
</dbReference>
<evidence type="ECO:0000256" key="9">
    <source>
        <dbReference type="ARBA" id="ARBA00022840"/>
    </source>
</evidence>
<dbReference type="SMART" id="SM00388">
    <property type="entry name" value="HisKA"/>
    <property type="match status" value="1"/>
</dbReference>
<feature type="transmembrane region" description="Helical" evidence="13">
    <location>
        <begin position="195"/>
        <end position="218"/>
    </location>
</feature>
<dbReference type="PROSITE" id="PS50109">
    <property type="entry name" value="HIS_KIN"/>
    <property type="match status" value="1"/>
</dbReference>
<keyword evidence="8" id="KW-0418">Kinase</keyword>
<evidence type="ECO:0000259" key="14">
    <source>
        <dbReference type="PROSITE" id="PS50109"/>
    </source>
</evidence>
<dbReference type="AlphaFoldDB" id="A0A6S7FAV9"/>
<keyword evidence="11" id="KW-0902">Two-component regulatory system</keyword>
<dbReference type="GO" id="GO:0005524">
    <property type="term" value="F:ATP binding"/>
    <property type="evidence" value="ECO:0007669"/>
    <property type="project" value="UniProtKB-KW"/>
</dbReference>
<dbReference type="GO" id="GO:0005886">
    <property type="term" value="C:plasma membrane"/>
    <property type="evidence" value="ECO:0007669"/>
    <property type="project" value="TreeGrafter"/>
</dbReference>
<reference evidence="16 17" key="1">
    <citation type="submission" date="2020-04" db="EMBL/GenBank/DDBJ databases">
        <authorList>
            <person name="De Canck E."/>
        </authorList>
    </citation>
    <scope>NUCLEOTIDE SEQUENCE [LARGE SCALE GENOMIC DNA]</scope>
    <source>
        <strain evidence="16 17">LMG 6000</strain>
    </source>
</reference>
<proteinExistence type="predicted"/>
<dbReference type="Gene3D" id="1.10.287.130">
    <property type="match status" value="1"/>
</dbReference>
<evidence type="ECO:0000256" key="5">
    <source>
        <dbReference type="ARBA" id="ARBA00022679"/>
    </source>
</evidence>
<evidence type="ECO:0000256" key="3">
    <source>
        <dbReference type="ARBA" id="ARBA00012438"/>
    </source>
</evidence>
<evidence type="ECO:0000256" key="7">
    <source>
        <dbReference type="ARBA" id="ARBA00022741"/>
    </source>
</evidence>
<evidence type="ECO:0000313" key="17">
    <source>
        <dbReference type="Proteomes" id="UP000494183"/>
    </source>
</evidence>
<keyword evidence="12 13" id="KW-0472">Membrane</keyword>
<accession>A0A6S7FAV9</accession>
<dbReference type="SUPFAM" id="SSF55874">
    <property type="entry name" value="ATPase domain of HSP90 chaperone/DNA topoisomerase II/histidine kinase"/>
    <property type="match status" value="1"/>
</dbReference>
<keyword evidence="5 16" id="KW-0808">Transferase</keyword>
<comment type="subcellular location">
    <subcellularLocation>
        <location evidence="2">Membrane</location>
        <topology evidence="2">Multi-pass membrane protein</topology>
    </subcellularLocation>
</comment>
<dbReference type="InterPro" id="IPR050428">
    <property type="entry name" value="TCS_sensor_his_kinase"/>
</dbReference>
<keyword evidence="6 13" id="KW-0812">Transmembrane</keyword>
<dbReference type="Proteomes" id="UP000494183">
    <property type="component" value="Unassembled WGS sequence"/>
</dbReference>
<evidence type="ECO:0000259" key="15">
    <source>
        <dbReference type="PROSITE" id="PS50885"/>
    </source>
</evidence>
<dbReference type="SUPFAM" id="SSF47384">
    <property type="entry name" value="Homodimeric domain of signal transducing histidine kinase"/>
    <property type="match status" value="1"/>
</dbReference>
<dbReference type="Pfam" id="PF08521">
    <property type="entry name" value="2CSK_N"/>
    <property type="match status" value="1"/>
</dbReference>
<dbReference type="CDD" id="cd00075">
    <property type="entry name" value="HATPase"/>
    <property type="match status" value="1"/>
</dbReference>
<evidence type="ECO:0000313" key="16">
    <source>
        <dbReference type="EMBL" id="CAB3938273.1"/>
    </source>
</evidence>
<dbReference type="PANTHER" id="PTHR45436:SF14">
    <property type="entry name" value="SENSOR PROTEIN QSEC"/>
    <property type="match status" value="1"/>
</dbReference>
<dbReference type="PROSITE" id="PS50885">
    <property type="entry name" value="HAMP"/>
    <property type="match status" value="1"/>
</dbReference>
<evidence type="ECO:0000256" key="8">
    <source>
        <dbReference type="ARBA" id="ARBA00022777"/>
    </source>
</evidence>
<dbReference type="SMART" id="SM00387">
    <property type="entry name" value="HATPase_c"/>
    <property type="match status" value="1"/>
</dbReference>
<organism evidence="16 17">
    <name type="scientific">Achromobacter insolitus</name>
    <dbReference type="NCBI Taxonomy" id="217204"/>
    <lineage>
        <taxon>Bacteria</taxon>
        <taxon>Pseudomonadati</taxon>
        <taxon>Pseudomonadota</taxon>
        <taxon>Betaproteobacteria</taxon>
        <taxon>Burkholderiales</taxon>
        <taxon>Alcaligenaceae</taxon>
        <taxon>Achromobacter</taxon>
    </lineage>
</organism>
<evidence type="ECO:0000256" key="10">
    <source>
        <dbReference type="ARBA" id="ARBA00022989"/>
    </source>
</evidence>
<evidence type="ECO:0000256" key="4">
    <source>
        <dbReference type="ARBA" id="ARBA00022553"/>
    </source>
</evidence>
<name>A0A6S7FAV9_9BURK</name>
<dbReference type="Pfam" id="PF02518">
    <property type="entry name" value="HATPase_c"/>
    <property type="match status" value="1"/>
</dbReference>
<gene>
    <name evidence="16" type="primary">qseC_4</name>
    <name evidence="16" type="ORF">LMG6000_05805</name>
</gene>
<dbReference type="InterPro" id="IPR005467">
    <property type="entry name" value="His_kinase_dom"/>
</dbReference>
<sequence>MRRTSQAEAAPPEALNQEALDVMRAGAKGPSFAPPQRSLLGEILDWMLAPLFLLWPMSVAITYVVAQNIANVPYDRALANNLHVLTLQVHAQDGRAVLKMTDTAREVLHADETDSVFWLALGSRGEYLGGDRALPLPSTVGQPRPGEVQYEDATLRGFGIRLAFTWVDLHLPDTQPALLIAAETVEKRTQLANDIIKGVIIPQFVVLPVAVLLVWFGLSRGVAPLNALQQRLRARRPDDLSPIDERAAPTEIAPLVAAMNDLLDRLSSNVQAQRRFVADAAHQLKTPLAGLRTQAELALRDASPEEMQSSLRQLVTGSERATRLVNQLLLLARAENPSAIGLTRTDLNTIAYEQAMHWVPQALSLNTDLGFEGSDHPVEINGNPLLLAELLNNLVDNALRYTPRGGHITVRVQSLGGHAVLEVEDSGPGIPPEERERVFDRFYRVLGTASDGSGLGLAIVREIAQKHQASVEISDHPTAHSDLPGMRVRVVFPLYAEAPDSPTAP</sequence>
<dbReference type="InterPro" id="IPR003660">
    <property type="entry name" value="HAMP_dom"/>
</dbReference>
<keyword evidence="10 13" id="KW-1133">Transmembrane helix</keyword>
<protein>
    <recommendedName>
        <fullName evidence="3">histidine kinase</fullName>
        <ecNumber evidence="3">2.7.13.3</ecNumber>
    </recommendedName>
</protein>